<sequence length="198" mass="22098">MVQTYAARKDLRETPLENPDWTLFTYGSSFIEQGVHKAGYAVVTLNDVIGSVPLIPGTITQLAELIALTRALELNKRNVTNICIDSKYAFLVLHAHAAIWKERHFLTANGSPIKYHQEINRSLSSVFFPQEVAVMHCKGRQNGTDEIAEGNELADQATTSMARKPQSINTSEAPLNWKGSLRESKSQYLPAEIEWVIS</sequence>
<dbReference type="SUPFAM" id="SSF53098">
    <property type="entry name" value="Ribonuclease H-like"/>
    <property type="match status" value="1"/>
</dbReference>
<proteinExistence type="predicted"/>
<evidence type="ECO:0000313" key="8">
    <source>
        <dbReference type="Ensembl" id="ENSMFAP00000050741.1"/>
    </source>
</evidence>
<keyword evidence="5" id="KW-0378">Hydrolase</keyword>
<dbReference type="PANTHER" id="PTHR41694:SF5">
    <property type="entry name" value="RIBONUCLEASE H"/>
    <property type="match status" value="1"/>
</dbReference>
<dbReference type="GeneTree" id="ENSGT01070000254195"/>
<dbReference type="Ensembl" id="ENSMFAT00000083227.1">
    <property type="protein sequence ID" value="ENSMFAP00000050741.1"/>
    <property type="gene ID" value="ENSMFAG00000048042.1"/>
</dbReference>
<accession>A0A7N9CL89</accession>
<dbReference type="CDD" id="cd09273">
    <property type="entry name" value="RNase_HI_RT_Bel"/>
    <property type="match status" value="1"/>
</dbReference>
<evidence type="ECO:0000256" key="5">
    <source>
        <dbReference type="ARBA" id="ARBA00022801"/>
    </source>
</evidence>
<dbReference type="Proteomes" id="UP000233100">
    <property type="component" value="Chromosome 1"/>
</dbReference>
<reference evidence="8 9" key="1">
    <citation type="submission" date="2013-03" db="EMBL/GenBank/DDBJ databases">
        <authorList>
            <person name="Warren W."/>
            <person name="Wilson R.K."/>
        </authorList>
    </citation>
    <scope>NUCLEOTIDE SEQUENCE</scope>
</reference>
<dbReference type="PANTHER" id="PTHR41694">
    <property type="entry name" value="ENDOGENOUS RETROVIRUS GROUP K MEMBER POL PROTEIN"/>
    <property type="match status" value="1"/>
</dbReference>
<evidence type="ECO:0000256" key="3">
    <source>
        <dbReference type="ARBA" id="ARBA00022722"/>
    </source>
</evidence>
<protein>
    <recommendedName>
        <fullName evidence="7">RNase H type-1 domain-containing protein</fullName>
    </recommendedName>
</protein>
<dbReference type="InterPro" id="IPR002156">
    <property type="entry name" value="RNaseH_domain"/>
</dbReference>
<reference evidence="8" key="3">
    <citation type="submission" date="2025-09" db="UniProtKB">
        <authorList>
            <consortium name="Ensembl"/>
        </authorList>
    </citation>
    <scope>IDENTIFICATION</scope>
</reference>
<evidence type="ECO:0000256" key="4">
    <source>
        <dbReference type="ARBA" id="ARBA00022759"/>
    </source>
</evidence>
<evidence type="ECO:0000256" key="2">
    <source>
        <dbReference type="ARBA" id="ARBA00022695"/>
    </source>
</evidence>
<dbReference type="InterPro" id="IPR036397">
    <property type="entry name" value="RNaseH_sf"/>
</dbReference>
<dbReference type="GO" id="GO:0003676">
    <property type="term" value="F:nucleic acid binding"/>
    <property type="evidence" value="ECO:0007669"/>
    <property type="project" value="InterPro"/>
</dbReference>
<evidence type="ECO:0000256" key="1">
    <source>
        <dbReference type="ARBA" id="ARBA00022679"/>
    </source>
</evidence>
<keyword evidence="6" id="KW-0695">RNA-directed DNA polymerase</keyword>
<name>A0A7N9CL89_MACFA</name>
<dbReference type="Pfam" id="PF00075">
    <property type="entry name" value="RNase_H"/>
    <property type="match status" value="1"/>
</dbReference>
<dbReference type="PROSITE" id="PS50879">
    <property type="entry name" value="RNASE_H_1"/>
    <property type="match status" value="1"/>
</dbReference>
<organism evidence="8 9">
    <name type="scientific">Macaca fascicularis</name>
    <name type="common">Crab-eating macaque</name>
    <name type="synonym">Cynomolgus monkey</name>
    <dbReference type="NCBI Taxonomy" id="9541"/>
    <lineage>
        <taxon>Eukaryota</taxon>
        <taxon>Metazoa</taxon>
        <taxon>Chordata</taxon>
        <taxon>Craniata</taxon>
        <taxon>Vertebrata</taxon>
        <taxon>Euteleostomi</taxon>
        <taxon>Mammalia</taxon>
        <taxon>Eutheria</taxon>
        <taxon>Euarchontoglires</taxon>
        <taxon>Primates</taxon>
        <taxon>Haplorrhini</taxon>
        <taxon>Catarrhini</taxon>
        <taxon>Cercopithecidae</taxon>
        <taxon>Cercopithecinae</taxon>
        <taxon>Macaca</taxon>
    </lineage>
</organism>
<dbReference type="InterPro" id="IPR012337">
    <property type="entry name" value="RNaseH-like_sf"/>
</dbReference>
<keyword evidence="9" id="KW-1185">Reference proteome</keyword>
<dbReference type="AlphaFoldDB" id="A0A7N9CL89"/>
<evidence type="ECO:0000313" key="9">
    <source>
        <dbReference type="Proteomes" id="UP000233100"/>
    </source>
</evidence>
<dbReference type="GO" id="GO:0004523">
    <property type="term" value="F:RNA-DNA hybrid ribonuclease activity"/>
    <property type="evidence" value="ECO:0007669"/>
    <property type="project" value="InterPro"/>
</dbReference>
<keyword evidence="3" id="KW-0540">Nuclease</keyword>
<dbReference type="GO" id="GO:0003964">
    <property type="term" value="F:RNA-directed DNA polymerase activity"/>
    <property type="evidence" value="ECO:0007669"/>
    <property type="project" value="UniProtKB-KW"/>
</dbReference>
<feature type="domain" description="RNase H type-1" evidence="7">
    <location>
        <begin position="17"/>
        <end position="163"/>
    </location>
</feature>
<keyword evidence="1" id="KW-0808">Transferase</keyword>
<evidence type="ECO:0000256" key="6">
    <source>
        <dbReference type="ARBA" id="ARBA00022918"/>
    </source>
</evidence>
<evidence type="ECO:0000259" key="7">
    <source>
        <dbReference type="PROSITE" id="PS50879"/>
    </source>
</evidence>
<reference evidence="8" key="2">
    <citation type="submission" date="2025-08" db="UniProtKB">
        <authorList>
            <consortium name="Ensembl"/>
        </authorList>
    </citation>
    <scope>IDENTIFICATION</scope>
</reference>
<dbReference type="Gene3D" id="3.30.420.10">
    <property type="entry name" value="Ribonuclease H-like superfamily/Ribonuclease H"/>
    <property type="match status" value="1"/>
</dbReference>
<keyword evidence="2" id="KW-0548">Nucleotidyltransferase</keyword>
<keyword evidence="4" id="KW-0255">Endonuclease</keyword>